<dbReference type="PROSITE" id="PS00383">
    <property type="entry name" value="TYR_PHOSPHATASE_1"/>
    <property type="match status" value="1"/>
</dbReference>
<dbReference type="InterPro" id="IPR057023">
    <property type="entry name" value="PTP-SAK"/>
</dbReference>
<dbReference type="Gene3D" id="3.90.190.10">
    <property type="entry name" value="Protein tyrosine phosphatase superfamily"/>
    <property type="match status" value="1"/>
</dbReference>
<name>D8LZ03_BLAHO</name>
<dbReference type="InterPro" id="IPR016130">
    <property type="entry name" value="Tyr_Pase_AS"/>
</dbReference>
<organism evidence="4">
    <name type="scientific">Blastocystis hominis</name>
    <dbReference type="NCBI Taxonomy" id="12968"/>
    <lineage>
        <taxon>Eukaryota</taxon>
        <taxon>Sar</taxon>
        <taxon>Stramenopiles</taxon>
        <taxon>Bigyra</taxon>
        <taxon>Opalozoa</taxon>
        <taxon>Opalinata</taxon>
        <taxon>Blastocystidae</taxon>
        <taxon>Blastocystis</taxon>
    </lineage>
</organism>
<evidence type="ECO:0000259" key="2">
    <source>
        <dbReference type="PROSITE" id="PS50056"/>
    </source>
</evidence>
<accession>D8LZ03</accession>
<dbReference type="InterPro" id="IPR029021">
    <property type="entry name" value="Prot-tyrosine_phosphatase-like"/>
</dbReference>
<dbReference type="Pfam" id="PF22784">
    <property type="entry name" value="PTP-SAK"/>
    <property type="match status" value="1"/>
</dbReference>
<feature type="domain" description="Tyrosine specific protein phosphatases" evidence="2">
    <location>
        <begin position="68"/>
        <end position="131"/>
    </location>
</feature>
<evidence type="ECO:0000256" key="1">
    <source>
        <dbReference type="ARBA" id="ARBA00022801"/>
    </source>
</evidence>
<dbReference type="OMA" id="ICKATES"/>
<proteinExistence type="predicted"/>
<keyword evidence="1" id="KW-0378">Hydrolase</keyword>
<dbReference type="OrthoDB" id="16692at2759"/>
<sequence length="159" mass="17989">MSWPGTLWESVWRNSLDDVENYLNLKHHGHYWVLNLCSEGAYRGNITKIFEGRNTRYWIDDHNPCSLAQIQTIIYQSDKWMAQDPSNVMVIHCKGGKGRTGMIIACLLLEQGIKDSPEDALSLFARMRTSRGDADSAAESAKKDSIKIQRVSCLDSALL</sequence>
<feature type="domain" description="Phosphatase tensin-type" evidence="3">
    <location>
        <begin position="1"/>
        <end position="159"/>
    </location>
</feature>
<keyword evidence="5" id="KW-1185">Reference proteome</keyword>
<dbReference type="EMBL" id="FN668640">
    <property type="protein sequence ID" value="CBK21042.2"/>
    <property type="molecule type" value="Genomic_DNA"/>
</dbReference>
<dbReference type="PROSITE" id="PS50056">
    <property type="entry name" value="TYR_PHOSPHATASE_2"/>
    <property type="match status" value="1"/>
</dbReference>
<gene>
    <name evidence="4" type="ORF">GSBLH_T00001260001</name>
</gene>
<dbReference type="InterPro" id="IPR029023">
    <property type="entry name" value="Tensin_phosphatase"/>
</dbReference>
<dbReference type="GeneID" id="24918531"/>
<evidence type="ECO:0000313" key="5">
    <source>
        <dbReference type="Proteomes" id="UP000008312"/>
    </source>
</evidence>
<evidence type="ECO:0000313" key="4">
    <source>
        <dbReference type="EMBL" id="CBK21042.2"/>
    </source>
</evidence>
<dbReference type="InterPro" id="IPR051281">
    <property type="entry name" value="Dual-spec_lipid-protein_phosph"/>
</dbReference>
<dbReference type="GO" id="GO:0016314">
    <property type="term" value="F:phosphatidylinositol-3,4,5-trisphosphate 3-phosphatase activity"/>
    <property type="evidence" value="ECO:0007669"/>
    <property type="project" value="TreeGrafter"/>
</dbReference>
<dbReference type="GO" id="GO:0005829">
    <property type="term" value="C:cytosol"/>
    <property type="evidence" value="ECO:0007669"/>
    <property type="project" value="TreeGrafter"/>
</dbReference>
<dbReference type="PROSITE" id="PS51181">
    <property type="entry name" value="PPASE_TENSIN"/>
    <property type="match status" value="1"/>
</dbReference>
<dbReference type="SUPFAM" id="SSF52799">
    <property type="entry name" value="(Phosphotyrosine protein) phosphatases II"/>
    <property type="match status" value="1"/>
</dbReference>
<dbReference type="Proteomes" id="UP000008312">
    <property type="component" value="Unassembled WGS sequence"/>
</dbReference>
<evidence type="ECO:0000259" key="3">
    <source>
        <dbReference type="PROSITE" id="PS51181"/>
    </source>
</evidence>
<dbReference type="InParanoid" id="D8LZ03"/>
<protein>
    <submittedName>
        <fullName evidence="4">Uncharacterized protein</fullName>
    </submittedName>
</protein>
<dbReference type="AlphaFoldDB" id="D8LZ03"/>
<dbReference type="RefSeq" id="XP_012895090.1">
    <property type="nucleotide sequence ID" value="XM_013039636.1"/>
</dbReference>
<dbReference type="InterPro" id="IPR000387">
    <property type="entry name" value="Tyr_Pase_dom"/>
</dbReference>
<dbReference type="PANTHER" id="PTHR12305">
    <property type="entry name" value="PHOSPHATASE WITH HOMOLOGY TO TENSIN"/>
    <property type="match status" value="1"/>
</dbReference>
<reference evidence="4" key="1">
    <citation type="submission" date="2010-02" db="EMBL/GenBank/DDBJ databases">
        <title>Sequencing and annotation of the Blastocystis hominis genome.</title>
        <authorList>
            <person name="Wincker P."/>
        </authorList>
    </citation>
    <scope>NUCLEOTIDE SEQUENCE</scope>
    <source>
        <strain evidence="4">Singapore isolate B</strain>
    </source>
</reference>